<dbReference type="GO" id="GO:0005886">
    <property type="term" value="C:plasma membrane"/>
    <property type="evidence" value="ECO:0000318"/>
    <property type="project" value="GO_Central"/>
</dbReference>
<dbReference type="EMBL" id="AMQM01002988">
    <property type="status" value="NOT_ANNOTATED_CDS"/>
    <property type="molecule type" value="Genomic_DNA"/>
</dbReference>
<reference evidence="4" key="2">
    <citation type="journal article" date="2013" name="Nature">
        <title>Insights into bilaterian evolution from three spiralian genomes.</title>
        <authorList>
            <person name="Simakov O."/>
            <person name="Marletaz F."/>
            <person name="Cho S.J."/>
            <person name="Edsinger-Gonzales E."/>
            <person name="Havlak P."/>
            <person name="Hellsten U."/>
            <person name="Kuo D.H."/>
            <person name="Larsson T."/>
            <person name="Lv J."/>
            <person name="Arendt D."/>
            <person name="Savage R."/>
            <person name="Osoegawa K."/>
            <person name="de Jong P."/>
            <person name="Grimwood J."/>
            <person name="Chapman J.A."/>
            <person name="Shapiro H."/>
            <person name="Aerts A."/>
            <person name="Otillar R.P."/>
            <person name="Terry A.Y."/>
            <person name="Boore J.L."/>
            <person name="Grigoriev I.V."/>
            <person name="Lindberg D.R."/>
            <person name="Seaver E.C."/>
            <person name="Weisblat D.A."/>
            <person name="Putnam N.H."/>
            <person name="Rokhsar D.S."/>
        </authorList>
    </citation>
    <scope>NUCLEOTIDE SEQUENCE</scope>
</reference>
<dbReference type="SUPFAM" id="SSF55718">
    <property type="entry name" value="SCP-like"/>
    <property type="match status" value="1"/>
</dbReference>
<dbReference type="SMART" id="SM00244">
    <property type="entry name" value="PHB"/>
    <property type="match status" value="1"/>
</dbReference>
<dbReference type="InterPro" id="IPR001107">
    <property type="entry name" value="Band_7"/>
</dbReference>
<organism evidence="3 4">
    <name type="scientific">Helobdella robusta</name>
    <name type="common">Californian leech</name>
    <dbReference type="NCBI Taxonomy" id="6412"/>
    <lineage>
        <taxon>Eukaryota</taxon>
        <taxon>Metazoa</taxon>
        <taxon>Spiralia</taxon>
        <taxon>Lophotrochozoa</taxon>
        <taxon>Annelida</taxon>
        <taxon>Clitellata</taxon>
        <taxon>Hirudinea</taxon>
        <taxon>Rhynchobdellida</taxon>
        <taxon>Glossiphoniidae</taxon>
        <taxon>Helobdella</taxon>
    </lineage>
</organism>
<reference evidence="3" key="3">
    <citation type="submission" date="2015-06" db="UniProtKB">
        <authorList>
            <consortium name="EnsemblMetazoa"/>
        </authorList>
    </citation>
    <scope>IDENTIFICATION</scope>
</reference>
<dbReference type="AlphaFoldDB" id="T1EKG0"/>
<reference evidence="4" key="1">
    <citation type="submission" date="2012-12" db="EMBL/GenBank/DDBJ databases">
        <authorList>
            <person name="Hellsten U."/>
            <person name="Grimwood J."/>
            <person name="Chapman J.A."/>
            <person name="Shapiro H."/>
            <person name="Aerts A."/>
            <person name="Otillar R.P."/>
            <person name="Terry A.Y."/>
            <person name="Boore J.L."/>
            <person name="Simakov O."/>
            <person name="Marletaz F."/>
            <person name="Cho S.-J."/>
            <person name="Edsinger-Gonzales E."/>
            <person name="Havlak P."/>
            <person name="Kuo D.-H."/>
            <person name="Larsson T."/>
            <person name="Lv J."/>
            <person name="Arendt D."/>
            <person name="Savage R."/>
            <person name="Osoegawa K."/>
            <person name="de Jong P."/>
            <person name="Lindberg D.R."/>
            <person name="Seaver E.C."/>
            <person name="Weisblat D.A."/>
            <person name="Putnam N.H."/>
            <person name="Grigoriev I.V."/>
            <person name="Rokhsar D.S."/>
        </authorList>
    </citation>
    <scope>NUCLEOTIDE SEQUENCE</scope>
</reference>
<evidence type="ECO:0000259" key="2">
    <source>
        <dbReference type="SMART" id="SM00244"/>
    </source>
</evidence>
<dbReference type="GO" id="GO:0008200">
    <property type="term" value="F:ion channel inhibitor activity"/>
    <property type="evidence" value="ECO:0000318"/>
    <property type="project" value="GO_Central"/>
</dbReference>
<dbReference type="EnsemblMetazoa" id="HelroT150560">
    <property type="protein sequence ID" value="HelroP150560"/>
    <property type="gene ID" value="HelroG150560"/>
</dbReference>
<dbReference type="InterPro" id="IPR003033">
    <property type="entry name" value="SCP2_sterol-bd_dom"/>
</dbReference>
<dbReference type="Gene3D" id="3.30.1050.10">
    <property type="entry name" value="SCP2 sterol-binding domain"/>
    <property type="match status" value="1"/>
</dbReference>
<proteinExistence type="inferred from homology"/>
<feature type="domain" description="Band 7" evidence="2">
    <location>
        <begin position="20"/>
        <end position="178"/>
    </location>
</feature>
<dbReference type="STRING" id="6412.T1EKG0"/>
<evidence type="ECO:0000313" key="3">
    <source>
        <dbReference type="EnsemblMetazoa" id="HelroP150560"/>
    </source>
</evidence>
<dbReference type="KEGG" id="hro:HELRODRAFT_150560"/>
<dbReference type="PRINTS" id="PR00721">
    <property type="entry name" value="STOMATIN"/>
</dbReference>
<dbReference type="eggNOG" id="KOG2621">
    <property type="taxonomic scope" value="Eukaryota"/>
</dbReference>
<dbReference type="Proteomes" id="UP000015101">
    <property type="component" value="Unassembled WGS sequence"/>
</dbReference>
<protein>
    <recommendedName>
        <fullName evidence="2">Band 7 domain-containing protein</fullName>
    </recommendedName>
</protein>
<evidence type="ECO:0000313" key="4">
    <source>
        <dbReference type="Proteomes" id="UP000015101"/>
    </source>
</evidence>
<gene>
    <name evidence="3" type="primary">20197060</name>
</gene>
<dbReference type="InterPro" id="IPR036527">
    <property type="entry name" value="SCP2_sterol-bd_dom_sf"/>
</dbReference>
<sequence length="360" mass="40295">MATAVCYLVFIFTLPVSLIFTLKVSKSYERFVIFRLGRYMQTTNSGYAIVLPCIDSWARVDMRMKAFSVPPQKVITVDSAVIEIGAEVFYQVFDPLKSINNIQDLNHSTRIMCQTSLLKHVGRRYLAELETSRQSIIDGLKDEVNEATRPWGVAVTKIELSAPKLYSKPNQLNENSNNPLSFLGPVLFPPGSSNPPMEQLQNYFGLGNKENAENSEKMKSINSIPTTKMDQIRNDTNFINSKIANSVGYLMSLVSAQLNSTLVREFDLLYKFAITPNDPNQDKNDSVIFFLDLKNGDGKVGIGYPYLVDPDVVLMMTQEVLQDLMEQRISPFNAYIGGQLSVSGDLRGAMKLGSLIETLK</sequence>
<dbReference type="InterPro" id="IPR036013">
    <property type="entry name" value="Band_7/SPFH_dom_sf"/>
</dbReference>
<dbReference type="OMA" id="AMHFLSH"/>
<dbReference type="PANTHER" id="PTHR10264:SF130">
    <property type="entry name" value="STOMATIN-LIKE PROTEIN 1"/>
    <property type="match status" value="1"/>
</dbReference>
<accession>T1EKG0</accession>
<dbReference type="Gene3D" id="3.30.479.30">
    <property type="entry name" value="Band 7 domain"/>
    <property type="match status" value="1"/>
</dbReference>
<evidence type="ECO:0000256" key="1">
    <source>
        <dbReference type="ARBA" id="ARBA00008164"/>
    </source>
</evidence>
<keyword evidence="4" id="KW-1185">Reference proteome</keyword>
<dbReference type="PANTHER" id="PTHR10264">
    <property type="entry name" value="BAND 7 PROTEIN-RELATED"/>
    <property type="match status" value="1"/>
</dbReference>
<dbReference type="CTD" id="20197060"/>
<dbReference type="GO" id="GO:0009898">
    <property type="term" value="C:cytoplasmic side of plasma membrane"/>
    <property type="evidence" value="ECO:0007669"/>
    <property type="project" value="UniProtKB-ARBA"/>
</dbReference>
<dbReference type="eggNOG" id="KOG4170">
    <property type="taxonomic scope" value="Eukaryota"/>
</dbReference>
<name>T1EKG0_HELRO</name>
<dbReference type="HOGENOM" id="CLU_049498_0_0_1"/>
<comment type="similarity">
    <text evidence="1">Belongs to the band 7/mec-2 family.</text>
</comment>
<dbReference type="InterPro" id="IPR043202">
    <property type="entry name" value="Band-7_stomatin-like"/>
</dbReference>
<dbReference type="SUPFAM" id="SSF117892">
    <property type="entry name" value="Band 7/SPFH domain"/>
    <property type="match status" value="1"/>
</dbReference>
<dbReference type="Pfam" id="PF02036">
    <property type="entry name" value="SCP2"/>
    <property type="match status" value="1"/>
</dbReference>
<dbReference type="OrthoDB" id="3592703at2759"/>
<dbReference type="Pfam" id="PF01145">
    <property type="entry name" value="Band_7"/>
    <property type="match status" value="1"/>
</dbReference>
<dbReference type="InterPro" id="IPR001972">
    <property type="entry name" value="Stomatin_HflK_fam"/>
</dbReference>